<reference evidence="8" key="1">
    <citation type="submission" date="2016-04" db="EMBL/GenBank/DDBJ databases">
        <authorList>
            <person name="Calderon-Fernandez G.M.Sr."/>
        </authorList>
    </citation>
    <scope>NUCLEOTIDE SEQUENCE</scope>
    <source>
        <strain evidence="8">Int1</strain>
        <tissue evidence="8">Integument</tissue>
    </source>
</reference>
<evidence type="ECO:0000256" key="1">
    <source>
        <dbReference type="ARBA" id="ARBA00004141"/>
    </source>
</evidence>
<evidence type="ECO:0000256" key="5">
    <source>
        <dbReference type="ARBA" id="ARBA00023136"/>
    </source>
</evidence>
<keyword evidence="6" id="KW-1015">Disulfide bond</keyword>
<dbReference type="PIRSF" id="PIRSF002419">
    <property type="entry name" value="Tetraspanin"/>
    <property type="match status" value="1"/>
</dbReference>
<feature type="non-terminal residue" evidence="8">
    <location>
        <position position="1"/>
    </location>
</feature>
<dbReference type="Pfam" id="PF00335">
    <property type="entry name" value="Tetraspanin"/>
    <property type="match status" value="1"/>
</dbReference>
<feature type="transmembrane region" description="Helical" evidence="7">
    <location>
        <begin position="212"/>
        <end position="237"/>
    </location>
</feature>
<name>A0A170Y7W5_TRIIF</name>
<dbReference type="InterPro" id="IPR018503">
    <property type="entry name" value="Tetraspanin_CS"/>
</dbReference>
<dbReference type="SUPFAM" id="SSF48652">
    <property type="entry name" value="Tetraspanin"/>
    <property type="match status" value="1"/>
</dbReference>
<evidence type="ECO:0000256" key="2">
    <source>
        <dbReference type="ARBA" id="ARBA00006840"/>
    </source>
</evidence>
<sequence>SFSRFSKMLSSFSSITIKYSLFIFNLILVISGLILFSLGIIVKGVYTEYERLLDDRYLSASSLLISSGILLFIFAFLGCCGAIKENRCMILMFSILLSAVFILELGTGITGWVLSDKADALLDKTLNVTMNEYVNSTDLRHFWSTMQKNLDCCGIHNYTDWYRVFPSDHLLPLSCCDIPYDVKVFNCSASSGPFLHRLPCKEQIGIVVENNAVTICAAALSIIILQLLGIVFSCYLAKYISTSSYESV</sequence>
<feature type="transmembrane region" description="Helical" evidence="7">
    <location>
        <begin position="90"/>
        <end position="114"/>
    </location>
</feature>
<keyword evidence="5 7" id="KW-0472">Membrane</keyword>
<reference evidence="8" key="2">
    <citation type="journal article" date="2017" name="J. Med. Entomol.">
        <title>Transcriptome Analysis of the Triatoma infestans (Hemiptera: Reduviidae) Integument.</title>
        <authorList>
            <person name="Calderon-Fernandez G.M."/>
            <person name="Moriconi D.E."/>
            <person name="Dulbecco A.B."/>
            <person name="Juarez M.P."/>
        </authorList>
    </citation>
    <scope>NUCLEOTIDE SEQUENCE</scope>
    <source>
        <strain evidence="8">Int1</strain>
        <tissue evidence="8">Integument</tissue>
    </source>
</reference>
<dbReference type="InterPro" id="IPR018499">
    <property type="entry name" value="Tetraspanin/Peripherin"/>
</dbReference>
<organism evidence="8">
    <name type="scientific">Triatoma infestans</name>
    <name type="common">Assassin bug</name>
    <dbReference type="NCBI Taxonomy" id="30076"/>
    <lineage>
        <taxon>Eukaryota</taxon>
        <taxon>Metazoa</taxon>
        <taxon>Ecdysozoa</taxon>
        <taxon>Arthropoda</taxon>
        <taxon>Hexapoda</taxon>
        <taxon>Insecta</taxon>
        <taxon>Pterygota</taxon>
        <taxon>Neoptera</taxon>
        <taxon>Paraneoptera</taxon>
        <taxon>Hemiptera</taxon>
        <taxon>Heteroptera</taxon>
        <taxon>Panheteroptera</taxon>
        <taxon>Cimicomorpha</taxon>
        <taxon>Reduviidae</taxon>
        <taxon>Triatominae</taxon>
        <taxon>Triatoma</taxon>
    </lineage>
</organism>
<evidence type="ECO:0000256" key="7">
    <source>
        <dbReference type="RuleBase" id="RU361218"/>
    </source>
</evidence>
<dbReference type="CDD" id="cd03127">
    <property type="entry name" value="tetraspanin_LEL"/>
    <property type="match status" value="1"/>
</dbReference>
<dbReference type="Gene3D" id="1.10.1450.10">
    <property type="entry name" value="Tetraspanin"/>
    <property type="match status" value="1"/>
</dbReference>
<comment type="subcellular location">
    <subcellularLocation>
        <location evidence="1 7">Membrane</location>
        <topology evidence="1 7">Multi-pass membrane protein</topology>
    </subcellularLocation>
</comment>
<feature type="transmembrane region" description="Helical" evidence="7">
    <location>
        <begin position="62"/>
        <end position="83"/>
    </location>
</feature>
<keyword evidence="4 7" id="KW-1133">Transmembrane helix</keyword>
<protein>
    <recommendedName>
        <fullName evidence="7">Tetraspanin</fullName>
    </recommendedName>
</protein>
<dbReference type="PANTHER" id="PTHR19282">
    <property type="entry name" value="TETRASPANIN"/>
    <property type="match status" value="1"/>
</dbReference>
<dbReference type="GO" id="GO:0005886">
    <property type="term" value="C:plasma membrane"/>
    <property type="evidence" value="ECO:0007669"/>
    <property type="project" value="TreeGrafter"/>
</dbReference>
<dbReference type="AlphaFoldDB" id="A0A170Y7W5"/>
<dbReference type="PRINTS" id="PR00259">
    <property type="entry name" value="TMFOUR"/>
</dbReference>
<comment type="similarity">
    <text evidence="2 7">Belongs to the tetraspanin (TM4SF) family.</text>
</comment>
<dbReference type="PANTHER" id="PTHR19282:SF456">
    <property type="entry name" value="CD63 MOLECULE"/>
    <property type="match status" value="1"/>
</dbReference>
<dbReference type="InterPro" id="IPR000301">
    <property type="entry name" value="Tetraspanin_animals"/>
</dbReference>
<dbReference type="InterPro" id="IPR008952">
    <property type="entry name" value="Tetraspanin_EC2_sf"/>
</dbReference>
<dbReference type="EMBL" id="GEMB01003571">
    <property type="protein sequence ID" value="JAR99646.1"/>
    <property type="molecule type" value="Transcribed_RNA"/>
</dbReference>
<evidence type="ECO:0000256" key="4">
    <source>
        <dbReference type="ARBA" id="ARBA00022989"/>
    </source>
</evidence>
<evidence type="ECO:0000313" key="8">
    <source>
        <dbReference type="EMBL" id="JAR99646.1"/>
    </source>
</evidence>
<evidence type="ECO:0000256" key="6">
    <source>
        <dbReference type="PIRSR" id="PIRSR002419-1"/>
    </source>
</evidence>
<accession>A0A170Y7W5</accession>
<evidence type="ECO:0000256" key="3">
    <source>
        <dbReference type="ARBA" id="ARBA00022692"/>
    </source>
</evidence>
<dbReference type="PROSITE" id="PS00421">
    <property type="entry name" value="TM4_1"/>
    <property type="match status" value="1"/>
</dbReference>
<keyword evidence="3 7" id="KW-0812">Transmembrane</keyword>
<feature type="transmembrane region" description="Helical" evidence="7">
    <location>
        <begin position="21"/>
        <end position="42"/>
    </location>
</feature>
<feature type="disulfide bond" evidence="6">
    <location>
        <begin position="153"/>
        <end position="175"/>
    </location>
</feature>
<proteinExistence type="inferred from homology"/>